<organism evidence="1 2">
    <name type="scientific">Gossypium arboreum</name>
    <name type="common">Tree cotton</name>
    <name type="synonym">Gossypium nanking</name>
    <dbReference type="NCBI Taxonomy" id="29729"/>
    <lineage>
        <taxon>Eukaryota</taxon>
        <taxon>Viridiplantae</taxon>
        <taxon>Streptophyta</taxon>
        <taxon>Embryophyta</taxon>
        <taxon>Tracheophyta</taxon>
        <taxon>Spermatophyta</taxon>
        <taxon>Magnoliopsida</taxon>
        <taxon>eudicotyledons</taxon>
        <taxon>Gunneridae</taxon>
        <taxon>Pentapetalae</taxon>
        <taxon>rosids</taxon>
        <taxon>malvids</taxon>
        <taxon>Malvales</taxon>
        <taxon>Malvaceae</taxon>
        <taxon>Malvoideae</taxon>
        <taxon>Gossypium</taxon>
    </lineage>
</organism>
<gene>
    <name evidence="1" type="ORF">F383_29331</name>
</gene>
<reference evidence="2" key="1">
    <citation type="submission" date="2014-09" db="EMBL/GenBank/DDBJ databases">
        <authorList>
            <person name="Mudge J."/>
            <person name="Ramaraj T."/>
            <person name="Lindquist I.E."/>
            <person name="Bharti A.K."/>
            <person name="Sundararajan A."/>
            <person name="Cameron C.T."/>
            <person name="Woodward J.E."/>
            <person name="May G.D."/>
            <person name="Brubaker C."/>
            <person name="Broadhvest J."/>
            <person name="Wilkins T.A."/>
        </authorList>
    </citation>
    <scope>NUCLEOTIDE SEQUENCE</scope>
    <source>
        <strain evidence="2">cv. AKA8401</strain>
    </source>
</reference>
<protein>
    <submittedName>
        <fullName evidence="1">Uncharacterized protein</fullName>
    </submittedName>
</protein>
<name>A0A0B0PFG4_GOSAR</name>
<accession>A0A0B0PFG4</accession>
<sequence>MITRKHLSHNIKTLKTCYSTTLFAYALISVQNDGNRA</sequence>
<dbReference type="AlphaFoldDB" id="A0A0B0PFG4"/>
<dbReference type="EMBL" id="KN425976">
    <property type="protein sequence ID" value="KHG23685.1"/>
    <property type="molecule type" value="Genomic_DNA"/>
</dbReference>
<keyword evidence="2" id="KW-1185">Reference proteome</keyword>
<dbReference type="Proteomes" id="UP000032142">
    <property type="component" value="Unassembled WGS sequence"/>
</dbReference>
<evidence type="ECO:0000313" key="2">
    <source>
        <dbReference type="Proteomes" id="UP000032142"/>
    </source>
</evidence>
<evidence type="ECO:0000313" key="1">
    <source>
        <dbReference type="EMBL" id="KHG23685.1"/>
    </source>
</evidence>
<proteinExistence type="predicted"/>